<dbReference type="Proteomes" id="UP000188268">
    <property type="component" value="Unassembled WGS sequence"/>
</dbReference>
<feature type="non-terminal residue" evidence="1">
    <location>
        <position position="1"/>
    </location>
</feature>
<dbReference type="AlphaFoldDB" id="A0A1R3IA32"/>
<accession>A0A1R3IA32</accession>
<comment type="caution">
    <text evidence="1">The sequence shown here is derived from an EMBL/GenBank/DDBJ whole genome shotgun (WGS) entry which is preliminary data.</text>
</comment>
<dbReference type="EMBL" id="AWWV01010393">
    <property type="protein sequence ID" value="OMO79456.1"/>
    <property type="molecule type" value="Genomic_DNA"/>
</dbReference>
<name>A0A1R3IA32_COCAP</name>
<evidence type="ECO:0000313" key="2">
    <source>
        <dbReference type="Proteomes" id="UP000188268"/>
    </source>
</evidence>
<protein>
    <submittedName>
        <fullName evidence="1">Melanoma-associated antigen D1-like isoform 3</fullName>
    </submittedName>
</protein>
<dbReference type="Gramene" id="OMO79456">
    <property type="protein sequence ID" value="OMO79456"/>
    <property type="gene ID" value="CCACVL1_13664"/>
</dbReference>
<sequence length="91" mass="10249">VSRKLVRDFLELWSDFRILRPTGLQERRSFLLLLFQLGLTLQALRCHPPGAECLCRPLRKSLIPSDASSLAIPKSASLIILILSAVRSRLP</sequence>
<organism evidence="1 2">
    <name type="scientific">Corchorus capsularis</name>
    <name type="common">Jute</name>
    <dbReference type="NCBI Taxonomy" id="210143"/>
    <lineage>
        <taxon>Eukaryota</taxon>
        <taxon>Viridiplantae</taxon>
        <taxon>Streptophyta</taxon>
        <taxon>Embryophyta</taxon>
        <taxon>Tracheophyta</taxon>
        <taxon>Spermatophyta</taxon>
        <taxon>Magnoliopsida</taxon>
        <taxon>eudicotyledons</taxon>
        <taxon>Gunneridae</taxon>
        <taxon>Pentapetalae</taxon>
        <taxon>rosids</taxon>
        <taxon>malvids</taxon>
        <taxon>Malvales</taxon>
        <taxon>Malvaceae</taxon>
        <taxon>Grewioideae</taxon>
        <taxon>Apeibeae</taxon>
        <taxon>Corchorus</taxon>
    </lineage>
</organism>
<keyword evidence="2" id="KW-1185">Reference proteome</keyword>
<evidence type="ECO:0000313" key="1">
    <source>
        <dbReference type="EMBL" id="OMO79456.1"/>
    </source>
</evidence>
<reference evidence="1 2" key="1">
    <citation type="submission" date="2013-09" db="EMBL/GenBank/DDBJ databases">
        <title>Corchorus capsularis genome sequencing.</title>
        <authorList>
            <person name="Alam M."/>
            <person name="Haque M.S."/>
            <person name="Islam M.S."/>
            <person name="Emdad E.M."/>
            <person name="Islam M.M."/>
            <person name="Ahmed B."/>
            <person name="Halim A."/>
            <person name="Hossen Q.M.M."/>
            <person name="Hossain M.Z."/>
            <person name="Ahmed R."/>
            <person name="Khan M.M."/>
            <person name="Islam R."/>
            <person name="Rashid M.M."/>
            <person name="Khan S.A."/>
            <person name="Rahman M.S."/>
            <person name="Alam M."/>
        </authorList>
    </citation>
    <scope>NUCLEOTIDE SEQUENCE [LARGE SCALE GENOMIC DNA]</scope>
    <source>
        <strain evidence="2">cv. CVL-1</strain>
        <tissue evidence="1">Whole seedling</tissue>
    </source>
</reference>
<proteinExistence type="predicted"/>
<gene>
    <name evidence="1" type="ORF">CCACVL1_13664</name>
</gene>